<dbReference type="Proteomes" id="UP000030351">
    <property type="component" value="Unassembled WGS sequence"/>
</dbReference>
<gene>
    <name evidence="1" type="ORF">NG99_19140</name>
</gene>
<dbReference type="OrthoDB" id="7006010at2"/>
<accession>A0A0A3YVR8</accession>
<proteinExistence type="predicted"/>
<comment type="caution">
    <text evidence="1">The sequence shown here is derived from an EMBL/GenBank/DDBJ whole genome shotgun (WGS) entry which is preliminary data.</text>
</comment>
<dbReference type="STRING" id="371042.NG99_19140"/>
<dbReference type="AlphaFoldDB" id="A0A0A3YVR8"/>
<reference evidence="1 2" key="1">
    <citation type="submission" date="2014-10" db="EMBL/GenBank/DDBJ databases">
        <title>Genome sequence of Erwinia typographi M043b.</title>
        <authorList>
            <person name="Chan K.-G."/>
            <person name="Tan W.-S."/>
        </authorList>
    </citation>
    <scope>NUCLEOTIDE SEQUENCE [LARGE SCALE GENOMIC DNA]</scope>
    <source>
        <strain evidence="1 2">M043b</strain>
    </source>
</reference>
<organism evidence="1 2">
    <name type="scientific">Erwinia typographi</name>
    <dbReference type="NCBI Taxonomy" id="371042"/>
    <lineage>
        <taxon>Bacteria</taxon>
        <taxon>Pseudomonadati</taxon>
        <taxon>Pseudomonadota</taxon>
        <taxon>Gammaproteobacteria</taxon>
        <taxon>Enterobacterales</taxon>
        <taxon>Erwiniaceae</taxon>
        <taxon>Erwinia</taxon>
    </lineage>
</organism>
<dbReference type="eggNOG" id="COG5662">
    <property type="taxonomic scope" value="Bacteria"/>
</dbReference>
<sequence>MSQWQKGAPVSDEMLVAWLDNQLDERQHRQVEKMLKDDPELSERLAELDRASVDFSAAFAPLLEEAPTARLQQKFSAAVARAEASQPHGVSRRALIAATVSALALGVVGGLKGRRLFDNDDGWRDTVAQYMALYTHQSFEDVDPGPEAMQQQLASVSSHLDLPLSVSALTLAGSEFKGARMLRYDDKSIAQIVWDDPHSGPLALCITASLRPAEGGLAQEKRRGMNVVYWQRQRHSFMLIGHKPAGALLAVAKALSASV</sequence>
<evidence type="ECO:0000313" key="1">
    <source>
        <dbReference type="EMBL" id="KGT89451.1"/>
    </source>
</evidence>
<evidence type="ECO:0000313" key="2">
    <source>
        <dbReference type="Proteomes" id="UP000030351"/>
    </source>
</evidence>
<keyword evidence="2" id="KW-1185">Reference proteome</keyword>
<dbReference type="RefSeq" id="WP_034896443.1">
    <property type="nucleotide sequence ID" value="NZ_JRUQ01000055.1"/>
</dbReference>
<evidence type="ECO:0008006" key="3">
    <source>
        <dbReference type="Google" id="ProtNLM"/>
    </source>
</evidence>
<name>A0A0A3YVR8_9GAMM</name>
<protein>
    <recommendedName>
        <fullName evidence="3">Anti-sigma factor</fullName>
    </recommendedName>
</protein>
<dbReference type="EMBL" id="JRUQ01000055">
    <property type="protein sequence ID" value="KGT89451.1"/>
    <property type="molecule type" value="Genomic_DNA"/>
</dbReference>